<comment type="subcellular location">
    <subcellularLocation>
        <location evidence="1">Cytoplasm</location>
        <location evidence="1">Cytoskeleton</location>
    </subcellularLocation>
</comment>
<keyword evidence="8" id="KW-1185">Reference proteome</keyword>
<dbReference type="Gene3D" id="2.30.29.30">
    <property type="entry name" value="Pleckstrin-homology domain (PH domain)/Phosphotyrosine-binding domain (PTB)"/>
    <property type="match status" value="1"/>
</dbReference>
<proteinExistence type="predicted"/>
<evidence type="ECO:0000256" key="5">
    <source>
        <dbReference type="SAM" id="MobiDB-lite"/>
    </source>
</evidence>
<evidence type="ECO:0000259" key="6">
    <source>
        <dbReference type="PROSITE" id="PS50229"/>
    </source>
</evidence>
<gene>
    <name evidence="7" type="ORF">ONB1V03_LOCUS13553</name>
</gene>
<keyword evidence="3" id="KW-0597">Phosphoprotein</keyword>
<evidence type="ECO:0000256" key="1">
    <source>
        <dbReference type="ARBA" id="ARBA00004245"/>
    </source>
</evidence>
<dbReference type="GO" id="GO:0007015">
    <property type="term" value="P:actin filament organization"/>
    <property type="evidence" value="ECO:0007669"/>
    <property type="project" value="InterPro"/>
</dbReference>
<keyword evidence="4" id="KW-0206">Cytoskeleton</keyword>
<evidence type="ECO:0000256" key="2">
    <source>
        <dbReference type="ARBA" id="ARBA00022490"/>
    </source>
</evidence>
<feature type="compositionally biased region" description="Acidic residues" evidence="5">
    <location>
        <begin position="263"/>
        <end position="275"/>
    </location>
</feature>
<reference evidence="7" key="1">
    <citation type="submission" date="2020-11" db="EMBL/GenBank/DDBJ databases">
        <authorList>
            <person name="Tran Van P."/>
        </authorList>
    </citation>
    <scope>NUCLEOTIDE SEQUENCE</scope>
</reference>
<sequence>MATNNQSVERGHKWSALLTKQENSIISSLLGDDCRTLSTTLVQILVSMRPNDKHWHIQGIGIACLVTDGNHNYIRVYDFVEKQQLFEHKLTEGMVYNRLLDLFHTFETPDRLIGLNFADKLEAIHFGDTVRTRLSSEVKLKSSQSTESINSIGSSLKRLADKVYGFVDRRATLESIKQKLTKADIENPRDFRHVLNVGWNERTGFDSTPEFDHNLCQYFESIGISRQQMEPKENREFMREYIDKRISGIEDDNSSDISGDTVPPDEDKSETDEPEVVFMSTKPTPKPRTKGTGGPSLSSVPERTYISVSTQTDPYKTIESIIANKHFLSVSNLPPPSPVMANSMFY</sequence>
<dbReference type="Proteomes" id="UP000728032">
    <property type="component" value="Unassembled WGS sequence"/>
</dbReference>
<dbReference type="InterPro" id="IPR011993">
    <property type="entry name" value="PH-like_dom_sf"/>
</dbReference>
<evidence type="ECO:0000313" key="8">
    <source>
        <dbReference type="Proteomes" id="UP000728032"/>
    </source>
</evidence>
<dbReference type="Pfam" id="PF00568">
    <property type="entry name" value="WH1"/>
    <property type="match status" value="1"/>
</dbReference>
<feature type="domain" description="WH1" evidence="6">
    <location>
        <begin position="29"/>
        <end position="137"/>
    </location>
</feature>
<dbReference type="Gene3D" id="3.90.810.10">
    <property type="entry name" value="CRIB domain"/>
    <property type="match status" value="1"/>
</dbReference>
<evidence type="ECO:0000313" key="7">
    <source>
        <dbReference type="EMBL" id="CAD7656917.1"/>
    </source>
</evidence>
<dbReference type="PROSITE" id="PS50229">
    <property type="entry name" value="WH1"/>
    <property type="match status" value="1"/>
</dbReference>
<dbReference type="SUPFAM" id="SSF47912">
    <property type="entry name" value="Wiscott-Aldrich syndrome protein, WASP, C-terminal domain"/>
    <property type="match status" value="1"/>
</dbReference>
<evidence type="ECO:0000256" key="3">
    <source>
        <dbReference type="ARBA" id="ARBA00022553"/>
    </source>
</evidence>
<dbReference type="InterPro" id="IPR036936">
    <property type="entry name" value="CRIB_dom_sf"/>
</dbReference>
<organism evidence="7">
    <name type="scientific">Oppiella nova</name>
    <dbReference type="NCBI Taxonomy" id="334625"/>
    <lineage>
        <taxon>Eukaryota</taxon>
        <taxon>Metazoa</taxon>
        <taxon>Ecdysozoa</taxon>
        <taxon>Arthropoda</taxon>
        <taxon>Chelicerata</taxon>
        <taxon>Arachnida</taxon>
        <taxon>Acari</taxon>
        <taxon>Acariformes</taxon>
        <taxon>Sarcoptiformes</taxon>
        <taxon>Oribatida</taxon>
        <taxon>Brachypylina</taxon>
        <taxon>Oppioidea</taxon>
        <taxon>Oppiidae</taxon>
        <taxon>Oppiella</taxon>
    </lineage>
</organism>
<dbReference type="SUPFAM" id="SSF50729">
    <property type="entry name" value="PH domain-like"/>
    <property type="match status" value="1"/>
</dbReference>
<name>A0A7R9MB20_9ACAR</name>
<dbReference type="InterPro" id="IPR011026">
    <property type="entry name" value="WAS_C"/>
</dbReference>
<feature type="region of interest" description="Disordered" evidence="5">
    <location>
        <begin position="248"/>
        <end position="300"/>
    </location>
</feature>
<accession>A0A7R9MB20</accession>
<dbReference type="EMBL" id="CAJPVJ010012008">
    <property type="protein sequence ID" value="CAG2174104.1"/>
    <property type="molecule type" value="Genomic_DNA"/>
</dbReference>
<dbReference type="EMBL" id="OC926833">
    <property type="protein sequence ID" value="CAD7656917.1"/>
    <property type="molecule type" value="Genomic_DNA"/>
</dbReference>
<dbReference type="Pfam" id="PF00786">
    <property type="entry name" value="PBD"/>
    <property type="match status" value="1"/>
</dbReference>
<dbReference type="GO" id="GO:0005856">
    <property type="term" value="C:cytoskeleton"/>
    <property type="evidence" value="ECO:0007669"/>
    <property type="project" value="UniProtKB-SubCell"/>
</dbReference>
<dbReference type="OrthoDB" id="8963340at2759"/>
<dbReference type="InterPro" id="IPR000095">
    <property type="entry name" value="CRIB_dom"/>
</dbReference>
<protein>
    <recommendedName>
        <fullName evidence="6">WH1 domain-containing protein</fullName>
    </recommendedName>
</protein>
<evidence type="ECO:0000256" key="4">
    <source>
        <dbReference type="ARBA" id="ARBA00023212"/>
    </source>
</evidence>
<keyword evidence="2" id="KW-0963">Cytoplasm</keyword>
<dbReference type="SMART" id="SM00461">
    <property type="entry name" value="WH1"/>
    <property type="match status" value="1"/>
</dbReference>
<dbReference type="InterPro" id="IPR000697">
    <property type="entry name" value="WH1/EVH1_dom"/>
</dbReference>
<dbReference type="AlphaFoldDB" id="A0A7R9MB20"/>